<dbReference type="Gene3D" id="3.20.20.70">
    <property type="entry name" value="Aldolase class I"/>
    <property type="match status" value="1"/>
</dbReference>
<evidence type="ECO:0000256" key="8">
    <source>
        <dbReference type="ARBA" id="ARBA00023235"/>
    </source>
</evidence>
<dbReference type="EC" id="5.3.1.24" evidence="3 9"/>
<evidence type="ECO:0000313" key="12">
    <source>
        <dbReference type="Proteomes" id="UP000186040"/>
    </source>
</evidence>
<comment type="caution">
    <text evidence="11">The sequence shown here is derived from an EMBL/GenBank/DDBJ whole genome shotgun (WGS) entry which is preliminary data.</text>
</comment>
<dbReference type="GO" id="GO:0004640">
    <property type="term" value="F:phosphoribosylanthranilate isomerase activity"/>
    <property type="evidence" value="ECO:0007669"/>
    <property type="project" value="UniProtKB-UniRule"/>
</dbReference>
<evidence type="ECO:0000256" key="6">
    <source>
        <dbReference type="ARBA" id="ARBA00022822"/>
    </source>
</evidence>
<dbReference type="OrthoDB" id="3243379at2"/>
<dbReference type="GO" id="GO:0000162">
    <property type="term" value="P:L-tryptophan biosynthetic process"/>
    <property type="evidence" value="ECO:0007669"/>
    <property type="project" value="UniProtKB-UniRule"/>
</dbReference>
<dbReference type="EMBL" id="MKQR01000005">
    <property type="protein sequence ID" value="OLR95039.1"/>
    <property type="molecule type" value="Genomic_DNA"/>
</dbReference>
<reference evidence="11 12" key="1">
    <citation type="submission" date="2016-10" db="EMBL/GenBank/DDBJ databases">
        <title>The Draft Genome Sequence of Actinokineospora bangkokensis 44EHWT reveals the biosynthetic pathway of antifungal compounds Thailandins with unusual extender unit butylmalonyl-CoA.</title>
        <authorList>
            <person name="Greule A."/>
            <person name="Intra B."/>
            <person name="Flemming S."/>
            <person name="Rommel M.G."/>
            <person name="Panbangred W."/>
            <person name="Bechthold A."/>
        </authorList>
    </citation>
    <scope>NUCLEOTIDE SEQUENCE [LARGE SCALE GENOMIC DNA]</scope>
    <source>
        <strain evidence="11 12">44EHW</strain>
    </source>
</reference>
<dbReference type="InterPro" id="IPR001240">
    <property type="entry name" value="PRAI_dom"/>
</dbReference>
<dbReference type="HAMAP" id="MF_00135">
    <property type="entry name" value="PRAI"/>
    <property type="match status" value="1"/>
</dbReference>
<keyword evidence="6 9" id="KW-0822">Tryptophan biosynthesis</keyword>
<dbReference type="InterPro" id="IPR044643">
    <property type="entry name" value="TrpF_fam"/>
</dbReference>
<keyword evidence="12" id="KW-1185">Reference proteome</keyword>
<evidence type="ECO:0000256" key="3">
    <source>
        <dbReference type="ARBA" id="ARBA00012572"/>
    </source>
</evidence>
<organism evidence="11 12">
    <name type="scientific">Actinokineospora bangkokensis</name>
    <dbReference type="NCBI Taxonomy" id="1193682"/>
    <lineage>
        <taxon>Bacteria</taxon>
        <taxon>Bacillati</taxon>
        <taxon>Actinomycetota</taxon>
        <taxon>Actinomycetes</taxon>
        <taxon>Pseudonocardiales</taxon>
        <taxon>Pseudonocardiaceae</taxon>
        <taxon>Actinokineospora</taxon>
    </lineage>
</organism>
<comment type="similarity">
    <text evidence="9">Belongs to the TrpF family.</text>
</comment>
<dbReference type="Pfam" id="PF00697">
    <property type="entry name" value="PRAI"/>
    <property type="match status" value="1"/>
</dbReference>
<dbReference type="Proteomes" id="UP000186040">
    <property type="component" value="Unassembled WGS sequence"/>
</dbReference>
<dbReference type="CDD" id="cd00405">
    <property type="entry name" value="PRAI"/>
    <property type="match status" value="1"/>
</dbReference>
<evidence type="ECO:0000256" key="5">
    <source>
        <dbReference type="ARBA" id="ARBA00022605"/>
    </source>
</evidence>
<dbReference type="STRING" id="1193682.BJP25_08765"/>
<feature type="domain" description="N-(5'phosphoribosyl) anthranilate isomerase (PRAI)" evidence="10">
    <location>
        <begin position="3"/>
        <end position="195"/>
    </location>
</feature>
<gene>
    <name evidence="9" type="primary">trpF</name>
    <name evidence="11" type="ORF">BJP25_08765</name>
</gene>
<protein>
    <recommendedName>
        <fullName evidence="4 9">N-(5'-phosphoribosyl)anthranilate isomerase</fullName>
        <shortName evidence="9">PRAI</shortName>
        <ecNumber evidence="3 9">5.3.1.24</ecNumber>
    </recommendedName>
</protein>
<accession>A0A1Q9LSQ4</accession>
<dbReference type="PANTHER" id="PTHR42894">
    <property type="entry name" value="N-(5'-PHOSPHORIBOSYL)ANTHRANILATE ISOMERASE"/>
    <property type="match status" value="1"/>
</dbReference>
<proteinExistence type="inferred from homology"/>
<keyword evidence="7 9" id="KW-0057">Aromatic amino acid biosynthesis</keyword>
<evidence type="ECO:0000256" key="7">
    <source>
        <dbReference type="ARBA" id="ARBA00023141"/>
    </source>
</evidence>
<comment type="catalytic activity">
    <reaction evidence="1 9">
        <text>N-(5-phospho-beta-D-ribosyl)anthranilate = 1-(2-carboxyphenylamino)-1-deoxy-D-ribulose 5-phosphate</text>
        <dbReference type="Rhea" id="RHEA:21540"/>
        <dbReference type="ChEBI" id="CHEBI:18277"/>
        <dbReference type="ChEBI" id="CHEBI:58613"/>
        <dbReference type="EC" id="5.3.1.24"/>
    </reaction>
</comment>
<evidence type="ECO:0000256" key="9">
    <source>
        <dbReference type="HAMAP-Rule" id="MF_00135"/>
    </source>
</evidence>
<comment type="pathway">
    <text evidence="2 9">Amino-acid biosynthesis; L-tryptophan biosynthesis; L-tryptophan from chorismate: step 3/5.</text>
</comment>
<evidence type="ECO:0000259" key="10">
    <source>
        <dbReference type="Pfam" id="PF00697"/>
    </source>
</evidence>
<dbReference type="InterPro" id="IPR013785">
    <property type="entry name" value="Aldolase_TIM"/>
</dbReference>
<keyword evidence="5 9" id="KW-0028">Amino-acid biosynthesis</keyword>
<evidence type="ECO:0000256" key="4">
    <source>
        <dbReference type="ARBA" id="ARBA00022272"/>
    </source>
</evidence>
<dbReference type="InterPro" id="IPR011060">
    <property type="entry name" value="RibuloseP-bd_barrel"/>
</dbReference>
<dbReference type="RefSeq" id="WP_075973272.1">
    <property type="nucleotide sequence ID" value="NZ_MKQR01000005.1"/>
</dbReference>
<dbReference type="PANTHER" id="PTHR42894:SF1">
    <property type="entry name" value="N-(5'-PHOSPHORIBOSYL)ANTHRANILATE ISOMERASE"/>
    <property type="match status" value="1"/>
</dbReference>
<dbReference type="AlphaFoldDB" id="A0A1Q9LSQ4"/>
<evidence type="ECO:0000256" key="1">
    <source>
        <dbReference type="ARBA" id="ARBA00001164"/>
    </source>
</evidence>
<keyword evidence="8 9" id="KW-0413">Isomerase</keyword>
<name>A0A1Q9LSQ4_9PSEU</name>
<sequence length="197" mass="20471">MFAKICGLRTEADVEVAAEAGADAIGLVFAASPRRVDVATAARLVKATPPGVLVVGVFKDQPVDEVAELAAASGVAAVQLHGSYPREAFDALAARGTRLVRATSLTPGTETATGAWGEEMLILDSPTPGSGQRWDLRALEGNRPTGQWLLSGGLDPDNVAEAIARARPWGVDASSGIESTRGTKDHGLVRAFLQACR</sequence>
<dbReference type="UniPathway" id="UPA00035">
    <property type="reaction ID" value="UER00042"/>
</dbReference>
<dbReference type="SUPFAM" id="SSF51366">
    <property type="entry name" value="Ribulose-phoshate binding barrel"/>
    <property type="match status" value="1"/>
</dbReference>
<evidence type="ECO:0000256" key="2">
    <source>
        <dbReference type="ARBA" id="ARBA00004664"/>
    </source>
</evidence>
<evidence type="ECO:0000313" key="11">
    <source>
        <dbReference type="EMBL" id="OLR95039.1"/>
    </source>
</evidence>